<protein>
    <submittedName>
        <fullName evidence="1">Uncharacterized protein</fullName>
    </submittedName>
</protein>
<evidence type="ECO:0000313" key="2">
    <source>
        <dbReference type="Proteomes" id="UP001213681"/>
    </source>
</evidence>
<evidence type="ECO:0000313" key="1">
    <source>
        <dbReference type="EMBL" id="KAJ5461992.1"/>
    </source>
</evidence>
<dbReference type="EMBL" id="JAPVEA010000002">
    <property type="protein sequence ID" value="KAJ5461992.1"/>
    <property type="molecule type" value="Genomic_DNA"/>
</dbReference>
<dbReference type="AlphaFoldDB" id="A0AAD6G889"/>
<name>A0AAD6G889_9EURO</name>
<reference evidence="1" key="1">
    <citation type="submission" date="2022-12" db="EMBL/GenBank/DDBJ databases">
        <authorList>
            <person name="Petersen C."/>
        </authorList>
    </citation>
    <scope>NUCLEOTIDE SEQUENCE</scope>
    <source>
        <strain evidence="1">IBT 16125</strain>
    </source>
</reference>
<gene>
    <name evidence="1" type="ORF">N7458_003544</name>
</gene>
<reference evidence="1" key="2">
    <citation type="journal article" date="2023" name="IMA Fungus">
        <title>Comparative genomic study of the Penicillium genus elucidates a diverse pangenome and 15 lateral gene transfer events.</title>
        <authorList>
            <person name="Petersen C."/>
            <person name="Sorensen T."/>
            <person name="Nielsen M.R."/>
            <person name="Sondergaard T.E."/>
            <person name="Sorensen J.L."/>
            <person name="Fitzpatrick D.A."/>
            <person name="Frisvad J.C."/>
            <person name="Nielsen K.L."/>
        </authorList>
    </citation>
    <scope>NUCLEOTIDE SEQUENCE</scope>
    <source>
        <strain evidence="1">IBT 16125</strain>
    </source>
</reference>
<comment type="caution">
    <text evidence="1">The sequence shown here is derived from an EMBL/GenBank/DDBJ whole genome shotgun (WGS) entry which is preliminary data.</text>
</comment>
<accession>A0AAD6G889</accession>
<dbReference type="Proteomes" id="UP001213681">
    <property type="component" value="Unassembled WGS sequence"/>
</dbReference>
<proteinExistence type="predicted"/>
<dbReference type="GeneID" id="81597170"/>
<dbReference type="RefSeq" id="XP_056771034.1">
    <property type="nucleotide sequence ID" value="XM_056906927.1"/>
</dbReference>
<keyword evidence="2" id="KW-1185">Reference proteome</keyword>
<sequence length="225" mass="25272">MSTKPWLRMLPRKSFLDSFYNCNSVNYARDGFLTSQSAEFVNPHHHMVISDTVWQDFDAETLAGMSDSKILSKFTSGFFGGFVFGMEDFTQDAHLPEIWRSSEVPDNELCDVGTKLFGTFQLLNKHISEPSGSEMSYVDYGFGSDNYSFAGCHRFSVTRHQATPDSTSETEQSKSQIRISLEGFTCNPSTNKPPVPEIGKWFHALYARALFANGVQAILESRRSG</sequence>
<organism evidence="1 2">
    <name type="scientific">Penicillium daleae</name>
    <dbReference type="NCBI Taxonomy" id="63821"/>
    <lineage>
        <taxon>Eukaryota</taxon>
        <taxon>Fungi</taxon>
        <taxon>Dikarya</taxon>
        <taxon>Ascomycota</taxon>
        <taxon>Pezizomycotina</taxon>
        <taxon>Eurotiomycetes</taxon>
        <taxon>Eurotiomycetidae</taxon>
        <taxon>Eurotiales</taxon>
        <taxon>Aspergillaceae</taxon>
        <taxon>Penicillium</taxon>
    </lineage>
</organism>